<reference evidence="2" key="1">
    <citation type="journal article" date="2019" name="Int. J. Syst. Evol. Microbiol.">
        <title>The Global Catalogue of Microorganisms (GCM) 10K type strain sequencing project: providing services to taxonomists for standard genome sequencing and annotation.</title>
        <authorList>
            <consortium name="The Broad Institute Genomics Platform"/>
            <consortium name="The Broad Institute Genome Sequencing Center for Infectious Disease"/>
            <person name="Wu L."/>
            <person name="Ma J."/>
        </authorList>
    </citation>
    <scope>NUCLEOTIDE SEQUENCE [LARGE SCALE GENOMIC DNA]</scope>
    <source>
        <strain evidence="2">JCM 31319</strain>
    </source>
</reference>
<organism evidence="1 2">
    <name type="scientific">Pontibacter rugosus</name>
    <dbReference type="NCBI Taxonomy" id="1745966"/>
    <lineage>
        <taxon>Bacteria</taxon>
        <taxon>Pseudomonadati</taxon>
        <taxon>Bacteroidota</taxon>
        <taxon>Cytophagia</taxon>
        <taxon>Cytophagales</taxon>
        <taxon>Hymenobacteraceae</taxon>
        <taxon>Pontibacter</taxon>
    </lineage>
</organism>
<dbReference type="Proteomes" id="UP001597094">
    <property type="component" value="Unassembled WGS sequence"/>
</dbReference>
<protein>
    <submittedName>
        <fullName evidence="1">Gamma-glutamyl-gamma-aminobutyrate hydrolase family protein</fullName>
    </submittedName>
</protein>
<dbReference type="PANTHER" id="PTHR43235:SF1">
    <property type="entry name" value="GLUTAMINE AMIDOTRANSFERASE PB2B2.05-RELATED"/>
    <property type="match status" value="1"/>
</dbReference>
<evidence type="ECO:0000313" key="1">
    <source>
        <dbReference type="EMBL" id="MFD1185138.1"/>
    </source>
</evidence>
<dbReference type="GO" id="GO:0016787">
    <property type="term" value="F:hydrolase activity"/>
    <property type="evidence" value="ECO:0007669"/>
    <property type="project" value="UniProtKB-KW"/>
</dbReference>
<keyword evidence="1" id="KW-0378">Hydrolase</keyword>
<dbReference type="InterPro" id="IPR029062">
    <property type="entry name" value="Class_I_gatase-like"/>
</dbReference>
<sequence length="323" mass="36554">MDKGDRKMANLTKKFKINRNRPTIGVTGPDKGGGAAWFFTALGIWIAGGRPVRITPSNPRTADGLQALVIGGGADVDPSTYEQEHVLDEYLQQTINHPHKNIFQRVGRFARWLYYPALFFARKLFSRSRKSTHGLDHARDHLEIQLIDQAVKKELPVLGICRGSQLLNVYFRGTLYQDINTFYLEEPNPSSIFPVKRVYIKTGSKLGNILGTQQLEVNALHNQAVKEPGQHIDIVAREKNEVVQGIENVAQDFVIGVQWHPEYLPQKKTHRRLFKSLVQHASLVNFQIEDVDMQEALSAPENEALKAVHEQEEKLLQQHPTAS</sequence>
<evidence type="ECO:0000313" key="2">
    <source>
        <dbReference type="Proteomes" id="UP001597094"/>
    </source>
</evidence>
<dbReference type="InterPro" id="IPR044668">
    <property type="entry name" value="PuuD-like"/>
</dbReference>
<dbReference type="RefSeq" id="WP_377522775.1">
    <property type="nucleotide sequence ID" value="NZ_JBHTLD010000013.1"/>
</dbReference>
<name>A0ABW3SKN4_9BACT</name>
<keyword evidence="2" id="KW-1185">Reference proteome</keyword>
<dbReference type="InterPro" id="IPR011697">
    <property type="entry name" value="Peptidase_C26"/>
</dbReference>
<dbReference type="Pfam" id="PF07722">
    <property type="entry name" value="Peptidase_C26"/>
    <property type="match status" value="1"/>
</dbReference>
<dbReference type="Gene3D" id="3.40.50.880">
    <property type="match status" value="1"/>
</dbReference>
<dbReference type="EMBL" id="JBHTLD010000013">
    <property type="protein sequence ID" value="MFD1185138.1"/>
    <property type="molecule type" value="Genomic_DNA"/>
</dbReference>
<dbReference type="PROSITE" id="PS51273">
    <property type="entry name" value="GATASE_TYPE_1"/>
    <property type="match status" value="1"/>
</dbReference>
<accession>A0ABW3SKN4</accession>
<comment type="caution">
    <text evidence="1">The sequence shown here is derived from an EMBL/GenBank/DDBJ whole genome shotgun (WGS) entry which is preliminary data.</text>
</comment>
<dbReference type="SUPFAM" id="SSF52317">
    <property type="entry name" value="Class I glutamine amidotransferase-like"/>
    <property type="match status" value="1"/>
</dbReference>
<proteinExistence type="predicted"/>
<dbReference type="PANTHER" id="PTHR43235">
    <property type="entry name" value="GLUTAMINE AMIDOTRANSFERASE PB2B2.05-RELATED"/>
    <property type="match status" value="1"/>
</dbReference>
<gene>
    <name evidence="1" type="ORF">ACFQ2O_02890</name>
</gene>